<evidence type="ECO:0000256" key="3">
    <source>
        <dbReference type="ARBA" id="ARBA00022722"/>
    </source>
</evidence>
<dbReference type="Gene3D" id="3.30.2310.20">
    <property type="entry name" value="RelE-like"/>
    <property type="match status" value="1"/>
</dbReference>
<comment type="similarity">
    <text evidence="1">Belongs to the YoeB family.</text>
</comment>
<dbReference type="Pfam" id="PF06769">
    <property type="entry name" value="YoeB_toxin"/>
    <property type="match status" value="1"/>
</dbReference>
<dbReference type="InterPro" id="IPR009614">
    <property type="entry name" value="YoeB_toxin"/>
</dbReference>
<evidence type="ECO:0000256" key="4">
    <source>
        <dbReference type="ARBA" id="ARBA00022759"/>
    </source>
</evidence>
<dbReference type="PANTHER" id="PTHR38039:SF1">
    <property type="entry name" value="TOXIN YOEB"/>
    <property type="match status" value="1"/>
</dbReference>
<proteinExistence type="inferred from homology"/>
<evidence type="ECO:0000313" key="8">
    <source>
        <dbReference type="EMBL" id="MBD2570320.1"/>
    </source>
</evidence>
<dbReference type="InterPro" id="IPR035093">
    <property type="entry name" value="RelE/ParE_toxin_dom_sf"/>
</dbReference>
<keyword evidence="5" id="KW-0378">Hydrolase</keyword>
<evidence type="ECO:0000313" key="9">
    <source>
        <dbReference type="Proteomes" id="UP000640531"/>
    </source>
</evidence>
<evidence type="ECO:0000256" key="2">
    <source>
        <dbReference type="ARBA" id="ARBA00022649"/>
    </source>
</evidence>
<evidence type="ECO:0000256" key="5">
    <source>
        <dbReference type="ARBA" id="ARBA00022801"/>
    </source>
</evidence>
<keyword evidence="2" id="KW-1277">Toxin-antitoxin system</keyword>
<dbReference type="EMBL" id="JACJST010000023">
    <property type="protein sequence ID" value="MBD2570320.1"/>
    <property type="molecule type" value="Genomic_DNA"/>
</dbReference>
<evidence type="ECO:0000256" key="1">
    <source>
        <dbReference type="ARBA" id="ARBA00008172"/>
    </source>
</evidence>
<reference evidence="8 9" key="1">
    <citation type="journal article" date="2020" name="ISME J.">
        <title>Comparative genomics reveals insights into cyanobacterial evolution and habitat adaptation.</title>
        <authorList>
            <person name="Chen M.Y."/>
            <person name="Teng W.K."/>
            <person name="Zhao L."/>
            <person name="Hu C.X."/>
            <person name="Zhou Y.K."/>
            <person name="Han B.P."/>
            <person name="Song L.R."/>
            <person name="Shu W.S."/>
        </authorList>
    </citation>
    <scope>NUCLEOTIDE SEQUENCE [LARGE SCALE GENOMIC DNA]</scope>
    <source>
        <strain evidence="8 9">FACHB-196</strain>
    </source>
</reference>
<dbReference type="NCBIfam" id="TIGR02116">
    <property type="entry name" value="toxin_Txe_YoeB"/>
    <property type="match status" value="1"/>
</dbReference>
<sequence length="106" mass="12431">MNRKQKKPDENEVKQPSGYIPIFSPDFKADLAWWYSHDSKKGDKILDLVADILDGKPFTGLGKPEPLKYIAADTWSRRIDLEHRLVYKVTENKVYFLQARYHYESA</sequence>
<name>A0ABR8FJD2_9NOST</name>
<evidence type="ECO:0000256" key="7">
    <source>
        <dbReference type="ARBA" id="ARBA00050056"/>
    </source>
</evidence>
<gene>
    <name evidence="8" type="ORF">H6G59_20965</name>
</gene>
<keyword evidence="4" id="KW-0255">Endonuclease</keyword>
<dbReference type="Proteomes" id="UP000640531">
    <property type="component" value="Unassembled WGS sequence"/>
</dbReference>
<comment type="caution">
    <text evidence="8">The sequence shown here is derived from an EMBL/GenBank/DDBJ whole genome shotgun (WGS) entry which is preliminary data.</text>
</comment>
<keyword evidence="3" id="KW-0540">Nuclease</keyword>
<dbReference type="SUPFAM" id="SSF143011">
    <property type="entry name" value="RelE-like"/>
    <property type="match status" value="1"/>
</dbReference>
<protein>
    <recommendedName>
        <fullName evidence="7">Endoribonuclease YoeB</fullName>
    </recommendedName>
    <alternativeName>
        <fullName evidence="6">Putative mRNA interferase YoeB</fullName>
    </alternativeName>
</protein>
<evidence type="ECO:0000256" key="6">
    <source>
        <dbReference type="ARBA" id="ARBA00030388"/>
    </source>
</evidence>
<accession>A0ABR8FJD2</accession>
<organism evidence="8 9">
    <name type="scientific">Anabaena lutea FACHB-196</name>
    <dbReference type="NCBI Taxonomy" id="2692881"/>
    <lineage>
        <taxon>Bacteria</taxon>
        <taxon>Bacillati</taxon>
        <taxon>Cyanobacteriota</taxon>
        <taxon>Cyanophyceae</taxon>
        <taxon>Nostocales</taxon>
        <taxon>Nostocaceae</taxon>
        <taxon>Anabaena</taxon>
    </lineage>
</organism>
<keyword evidence="9" id="KW-1185">Reference proteome</keyword>
<dbReference type="RefSeq" id="WP_190717986.1">
    <property type="nucleotide sequence ID" value="NZ_JACJST010000023.1"/>
</dbReference>
<dbReference type="PANTHER" id="PTHR38039">
    <property type="entry name" value="TOXIN YOEB"/>
    <property type="match status" value="1"/>
</dbReference>